<dbReference type="PROSITE" id="PS00754">
    <property type="entry name" value="NA_NEUROTRAN_SYMP_2"/>
    <property type="match status" value="2"/>
</dbReference>
<feature type="transmembrane region" description="Helical" evidence="17">
    <location>
        <begin position="1928"/>
        <end position="1954"/>
    </location>
</feature>
<evidence type="ECO:0000313" key="18">
    <source>
        <dbReference type="EMBL" id="MBN3324903.1"/>
    </source>
</evidence>
<dbReference type="CDD" id="cd01319">
    <property type="entry name" value="AMPD"/>
    <property type="match status" value="1"/>
</dbReference>
<proteinExistence type="inferred from homology"/>
<feature type="transmembrane region" description="Helical" evidence="17">
    <location>
        <begin position="1130"/>
        <end position="1155"/>
    </location>
</feature>
<feature type="binding site" evidence="13">
    <location>
        <position position="1515"/>
    </location>
    <ligand>
        <name>Na(+)</name>
        <dbReference type="ChEBI" id="CHEBI:29101"/>
        <label>1</label>
    </ligand>
</feature>
<name>A0A8J7TIV7_ATRSP</name>
<feature type="transmembrane region" description="Helical" evidence="17">
    <location>
        <begin position="1306"/>
        <end position="1334"/>
    </location>
</feature>
<evidence type="ECO:0000256" key="10">
    <source>
        <dbReference type="ARBA" id="ARBA00022989"/>
    </source>
</evidence>
<evidence type="ECO:0000256" key="3">
    <source>
        <dbReference type="ARBA" id="ARBA00004955"/>
    </source>
</evidence>
<keyword evidence="9" id="KW-0862">Zinc</keyword>
<dbReference type="GO" id="GO:0042995">
    <property type="term" value="C:cell projection"/>
    <property type="evidence" value="ECO:0007669"/>
    <property type="project" value="TreeGrafter"/>
</dbReference>
<feature type="region of interest" description="Disordered" evidence="16">
    <location>
        <begin position="1"/>
        <end position="33"/>
    </location>
</feature>
<feature type="transmembrane region" description="Helical" evidence="17">
    <location>
        <begin position="2334"/>
        <end position="2357"/>
    </location>
</feature>
<feature type="non-terminal residue" evidence="18">
    <location>
        <position position="2568"/>
    </location>
</feature>
<dbReference type="SUPFAM" id="SSF161070">
    <property type="entry name" value="SNF-like"/>
    <property type="match status" value="5"/>
</dbReference>
<feature type="transmembrane region" description="Helical" evidence="17">
    <location>
        <begin position="1480"/>
        <end position="1497"/>
    </location>
</feature>
<dbReference type="GO" id="GO:0003876">
    <property type="term" value="F:AMP deaminase activity"/>
    <property type="evidence" value="ECO:0007669"/>
    <property type="project" value="InterPro"/>
</dbReference>
<dbReference type="Gene3D" id="3.20.20.140">
    <property type="entry name" value="Metal-dependent hydrolases"/>
    <property type="match status" value="1"/>
</dbReference>
<feature type="transmembrane region" description="Helical" evidence="17">
    <location>
        <begin position="1027"/>
        <end position="1053"/>
    </location>
</feature>
<keyword evidence="8" id="KW-0378">Hydrolase</keyword>
<dbReference type="PANTHER" id="PTHR11616">
    <property type="entry name" value="SODIUM/CHLORIDE DEPENDENT TRANSPORTER"/>
    <property type="match status" value="1"/>
</dbReference>
<feature type="transmembrane region" description="Helical" evidence="17">
    <location>
        <begin position="1572"/>
        <end position="1600"/>
    </location>
</feature>
<feature type="transmembrane region" description="Helical" evidence="17">
    <location>
        <begin position="1899"/>
        <end position="1916"/>
    </location>
</feature>
<keyword evidence="10 17" id="KW-1133">Transmembrane helix</keyword>
<keyword evidence="5 15" id="KW-0813">Transport</keyword>
<dbReference type="InterPro" id="IPR000175">
    <property type="entry name" value="Na/ntran_symport"/>
</dbReference>
<comment type="subcellular location">
    <subcellularLocation>
        <location evidence="2">Membrane</location>
        <topology evidence="2">Multi-pass membrane protein</topology>
    </subcellularLocation>
</comment>
<dbReference type="GO" id="GO:0032264">
    <property type="term" value="P:IMP salvage"/>
    <property type="evidence" value="ECO:0007669"/>
    <property type="project" value="UniProtKB-UniPathway"/>
</dbReference>
<feature type="transmembrane region" description="Helical" evidence="17">
    <location>
        <begin position="2491"/>
        <end position="2512"/>
    </location>
</feature>
<feature type="transmembrane region" description="Helical" evidence="17">
    <location>
        <begin position="1974"/>
        <end position="1999"/>
    </location>
</feature>
<feature type="transmembrane region" description="Helical" evidence="17">
    <location>
        <begin position="2449"/>
        <end position="2471"/>
    </location>
</feature>
<feature type="transmembrane region" description="Helical" evidence="17">
    <location>
        <begin position="1264"/>
        <end position="1285"/>
    </location>
</feature>
<keyword evidence="6 15" id="KW-0812">Transmembrane</keyword>
<feature type="transmembrane region" description="Helical" evidence="17">
    <location>
        <begin position="2201"/>
        <end position="2225"/>
    </location>
</feature>
<feature type="transmembrane region" description="Helical" evidence="17">
    <location>
        <begin position="1400"/>
        <end position="1421"/>
    </location>
</feature>
<dbReference type="PROSITE" id="PS00485">
    <property type="entry name" value="A_DEAMINASE"/>
    <property type="match status" value="1"/>
</dbReference>
<evidence type="ECO:0000256" key="14">
    <source>
        <dbReference type="PIRSR" id="PIRSR600175-2"/>
    </source>
</evidence>
<evidence type="ECO:0000256" key="8">
    <source>
        <dbReference type="ARBA" id="ARBA00022801"/>
    </source>
</evidence>
<keyword evidence="19" id="KW-1185">Reference proteome</keyword>
<dbReference type="GO" id="GO:0005332">
    <property type="term" value="F:gamma-aminobutyric acid:sodium:chloride symporter activity"/>
    <property type="evidence" value="ECO:0007669"/>
    <property type="project" value="TreeGrafter"/>
</dbReference>
<sequence>MSSNPIPIKQKPKSPFRKRASLQNTISPGPRATSLSRELPVILKECLLTEEGLQPSSCTDPALPWSCCLALSPEQQGGTLARLKGQTRLTAGGQELPELLSQARPEESFLTVQHCLKTPKRSGGGLVHLQSRELDQHGLADVGADGDAVPVVPQRLRTSWSQLAGDRAPASCSELAREAPCSSPPDSSSCDFVGHDAEHASPPWPGPLRRADVCVLWDLRGVSGSYPLTSQRSLPGTPISLKHFPIDLRTSMDGKYKEIAEELFSRSLAESEMRSAPYEFPEDSPIEQLEERRHRLERQISQDVKLEPEILLRAKQDFMKIDSAADLEYLKEQNEVVIDHITKERELLAEREYQRVAISGEEQCGVPFTDLLDAAKCVVKALFIREKYVMLSMQSFCKTTARYLQELGEKPLDLRVYDEIPEIPVAADAPVHPPVSDTHPYENLDIRNMPPDMGFSCQMVNGVVHIYTKTSPMDKNTELDLPYPDLQEYIADMNFLMALIINGPVKSFCYRRLQYLSSKFQMHILLNEMKELAAQKKVPHRDFYNIRKVDTHIHASSCMNQKHLLRFIKRAMKKYPGEIVHVEKGKGQTLMEVFETMNLTAYDLSVDTLDMHADRNTFHRFDKFNAKYNPIGESILREIFIKTDNHVEGKYFAHIIKEVMADLEESKYQNVELRLSIYGRSRDEWDKLAQWAVKYKVYSDNVRWLVQVPRLFDVYHTKKQLANFQEMLENIFLPLFEVTVNPRSHPELHLFLQHVVGFDSVDDESKPEHHIFNLDSPLPANWTEEDNPPYSYYLYYMYANMAVLNHLRRRRGFQTFVLRPHCGEAGPIHHLVSGFMLSENISHGLLLRKAPVLQYLYYLAQIGIAMSPLSNNSLFLSYHRNPLPEYLSRGLMVSLSTDDPLQFHFTKEPLMEEYSIAAQVWKLSSCDMCELSRNSVLMSGFSHKASYFTATFPYVMLVVLLARGLTLPGAIGGIIFYLYPDPARLTDPQVWMDAGTQIFYSYAICLGYLTSLGSYNKYNNNCYRDCVYLCLLNSGTSFVAGFAIFSVLGFMAYEQGVDISLVAESGPGLAFIVYPRAVAMMPLPQLWAACFFLMIILLGIDSQFVGLESLMTSVMDLFPMVLRRGYRRELLLLLLCVCCFLLGLLMVTEGGLYLLQLFDHYVCSGTTLLFLAFCQSMCIGWVYGADRFYDNIEDMIGYRPWPVMKYCWLYITPAICTKGQKIQERGQWANKWEFILAVAGQIVGLGNVWRFPYLCYKNGGGVFLIPYVLFLFICGIPLFLLETALGQYTSQGGITCWRKICPLFEGIGLCTVVINTYGCTVYIIILAWAFFYLFSSFSSELPWASCRNTWNTDACVEFHKENLTSNWTDAERTTSTVMEFWNRRVLGISGGIDEVGSLRWELALCLLLAWIICYFSVWKGVRSTGKVVYFTATFPYVMLVVLLVRGLTLPGAADGLVFYLSPDPARLADPQVWMDAAKQVFSSYSLCGGILTSLGSHNKYNNNCYKDSFYLCLLNSATSFVAGFAIFSVLGFMAYEQGVDISLVAESGPGLVFITYPRALAMMPLPQLWATFFFIMIILLGLDTEFVGIETVMTAIVDMFPAVFRRGYRQELLLLLFCVVCFLFRLLMVTEGGLYVFQLVDYYGSNGTHILFVAIFQSTCIGWVYGVFLIPYVLFLFTCGIPLFLLETALGQYTSQGGITCWRKICPLFEGIGLCTVVRMVCGCTVYIIILAWAFFYLFSSFSSELPWASCGNTWNTDKVIHFFYSVGLLIDSCVEFDKQNLTSNWTDAEKTTSAVMEFWNRRVLGISSGIDEVGSLRWELGLCLLLAWIICYFSVWKGVRSTGKVVYFTATFPYVMLVVLLVRGLTLPAAADGLVFYLNPDVTRLTDPQVWMDAAKQVFSSYSLCGGMLTSLGSYNKYNNNCYKDSFYLCLLNSATSFVAGFAIFSVLGFMAYEQGVDISQVAESGPGLVFIAYPRAVAMMPLSQLWSACFFIMVLLLGMDTEFVGIETVMTGIVDLFPMVLRRGYRRELLLLLFCVVCFLLGLLMVTEGGLYVFLLVDYYGSNGACILFVAIFQSICIGWVYGADLFCANIEDMIGYRPLSAFWYCWRYITPAVCTVVYFTATFPYVMLVVLLVRGLTLPGASDGLVFYLYPDVTRLTDPQVWMDAGTQIFFSYSVCAGLLIALSSYNKYNNNCYRDSFYLCLLNSGTSFVAGFAIFSVLGFMAYEQGVDISLVAESGPGLAFIAYPKAVTMMPLPQLWATCFFIMIILLGLDTQFVGTETVMTAIVDLFPLVFRRGYRRELLLLLFSVVCFLLGLLMVTEGGIYIFHLLDYYACSGACIFFVAIFQTICIGWVYGADLLYANIEDMSGYRPLAAFRYCWLYITPAVCTFVGTETVMTAIVDMFPAVFRRGYRQELFLLLFCVVCFLLGLLMVTEGGIYIFQLVDYYACNGACLLFVAIFQTICIGWVYGADLFCANIEDMIGYRPLAVFWYCWRYITPVVCTGIFIFSLVKHTPLKFNNTYVYPDWAYVLGWLFALSSVTCVPLVMLYKLTRTAGTLRQVLFQSL</sequence>
<feature type="transmembrane region" description="Helical" evidence="17">
    <location>
        <begin position="2532"/>
        <end position="2551"/>
    </location>
</feature>
<feature type="binding site" evidence="13">
    <location>
        <position position="1583"/>
    </location>
    <ligand>
        <name>Na(+)</name>
        <dbReference type="ChEBI" id="CHEBI:29101"/>
        <label>1</label>
    </ligand>
</feature>
<comment type="cofactor">
    <cofactor evidence="1">
        <name>Zn(2+)</name>
        <dbReference type="ChEBI" id="CHEBI:29105"/>
    </cofactor>
</comment>
<dbReference type="PROSITE" id="PS50267">
    <property type="entry name" value="NA_NEUROTRAN_SYMP_3"/>
    <property type="match status" value="3"/>
</dbReference>
<comment type="caution">
    <text evidence="18">The sequence shown here is derived from an EMBL/GenBank/DDBJ whole genome shotgun (WGS) entry which is preliminary data.</text>
</comment>
<dbReference type="InterPro" id="IPR037272">
    <property type="entry name" value="SNS_sf"/>
</dbReference>
<dbReference type="Pfam" id="PF00209">
    <property type="entry name" value="SNF"/>
    <property type="match status" value="2"/>
</dbReference>
<evidence type="ECO:0000256" key="9">
    <source>
        <dbReference type="ARBA" id="ARBA00022833"/>
    </source>
</evidence>
<feature type="transmembrane region" description="Helical" evidence="17">
    <location>
        <begin position="2304"/>
        <end position="2322"/>
    </location>
</feature>
<dbReference type="PANTHER" id="PTHR11616:SF111">
    <property type="entry name" value="SODIUM- AND CHLORIDE-DEPENDENT GABA TRANSPORTER 2"/>
    <property type="match status" value="1"/>
</dbReference>
<feature type="binding site" evidence="13">
    <location>
        <position position="1240"/>
    </location>
    <ligand>
        <name>Na(+)</name>
        <dbReference type="ChEBI" id="CHEBI:29101"/>
        <label>1</label>
    </ligand>
</feature>
<feature type="transmembrane region" description="Helical" evidence="17">
    <location>
        <begin position="1612"/>
        <end position="1630"/>
    </location>
</feature>
<feature type="transmembrane region" description="Helical" evidence="17">
    <location>
        <begin position="1852"/>
        <end position="1879"/>
    </location>
</feature>
<feature type="transmembrane region" description="Helical" evidence="17">
    <location>
        <begin position="2111"/>
        <end position="2136"/>
    </location>
</feature>
<dbReference type="InterPro" id="IPR032466">
    <property type="entry name" value="Metal_Hydrolase"/>
</dbReference>
<feature type="binding site" evidence="13">
    <location>
        <position position="1247"/>
    </location>
    <ligand>
        <name>Na(+)</name>
        <dbReference type="ChEBI" id="CHEBI:29101"/>
        <label>1</label>
    </ligand>
</feature>
<dbReference type="GO" id="GO:0046872">
    <property type="term" value="F:metal ion binding"/>
    <property type="evidence" value="ECO:0007669"/>
    <property type="project" value="UniProtKB-KW"/>
</dbReference>
<evidence type="ECO:0000256" key="4">
    <source>
        <dbReference type="ARBA" id="ARBA00006676"/>
    </source>
</evidence>
<accession>A0A8J7TIV7</accession>
<protein>
    <recommendedName>
        <fullName evidence="15">Transporter</fullName>
    </recommendedName>
</protein>
<feature type="transmembrane region" description="Helical" evidence="17">
    <location>
        <begin position="1086"/>
        <end position="1110"/>
    </location>
</feature>
<feature type="transmembrane region" description="Helical" evidence="17">
    <location>
        <begin position="2418"/>
        <end position="2443"/>
    </location>
</feature>
<evidence type="ECO:0000256" key="2">
    <source>
        <dbReference type="ARBA" id="ARBA00004141"/>
    </source>
</evidence>
<keyword evidence="15" id="KW-0769">Symport</keyword>
<feature type="transmembrane region" description="Helical" evidence="17">
    <location>
        <begin position="2031"/>
        <end position="2057"/>
    </location>
</feature>
<feature type="binding site" evidence="13">
    <location>
        <position position="1580"/>
    </location>
    <ligand>
        <name>Na(+)</name>
        <dbReference type="ChEBI" id="CHEBI:29101"/>
        <label>1</label>
    </ligand>
</feature>
<evidence type="ECO:0000256" key="1">
    <source>
        <dbReference type="ARBA" id="ARBA00001947"/>
    </source>
</evidence>
<keyword evidence="11" id="KW-0546">Nucleotide metabolism</keyword>
<comment type="similarity">
    <text evidence="15">Belongs to the sodium:neurotransmitter symporter (SNF) (TC 2.A.22) family.</text>
</comment>
<evidence type="ECO:0000256" key="15">
    <source>
        <dbReference type="RuleBase" id="RU003732"/>
    </source>
</evidence>
<evidence type="ECO:0000256" key="12">
    <source>
        <dbReference type="ARBA" id="ARBA00023136"/>
    </source>
</evidence>
<dbReference type="FunFam" id="4.10.800.20:FF:000001">
    <property type="entry name" value="AMP deaminase"/>
    <property type="match status" value="1"/>
</dbReference>
<feature type="compositionally biased region" description="Basic residues" evidence="16">
    <location>
        <begin position="10"/>
        <end position="20"/>
    </location>
</feature>
<dbReference type="NCBIfam" id="TIGR01429">
    <property type="entry name" value="AMP_deaminase"/>
    <property type="match status" value="1"/>
</dbReference>
<organism evidence="18 19">
    <name type="scientific">Atractosteus spatula</name>
    <name type="common">Alligator gar</name>
    <name type="synonym">Lepisosteus spatula</name>
    <dbReference type="NCBI Taxonomy" id="7917"/>
    <lineage>
        <taxon>Eukaryota</taxon>
        <taxon>Metazoa</taxon>
        <taxon>Chordata</taxon>
        <taxon>Craniata</taxon>
        <taxon>Vertebrata</taxon>
        <taxon>Euteleostomi</taxon>
        <taxon>Actinopterygii</taxon>
        <taxon>Neopterygii</taxon>
        <taxon>Holostei</taxon>
        <taxon>Semionotiformes</taxon>
        <taxon>Lepisosteidae</taxon>
        <taxon>Atractosteus</taxon>
    </lineage>
</organism>
<feature type="transmembrane region" description="Helical" evidence="17">
    <location>
        <begin position="1433"/>
        <end position="1460"/>
    </location>
</feature>
<keyword evidence="12 17" id="KW-0472">Membrane</keyword>
<feature type="binding site" evidence="13">
    <location>
        <position position="1483"/>
    </location>
    <ligand>
        <name>Na(+)</name>
        <dbReference type="ChEBI" id="CHEBI:29101"/>
        <label>1</label>
    </ligand>
</feature>
<feature type="binding site" evidence="13">
    <location>
        <position position="1243"/>
    </location>
    <ligand>
        <name>Na(+)</name>
        <dbReference type="ChEBI" id="CHEBI:29101"/>
        <label>1</label>
    </ligand>
</feature>
<evidence type="ECO:0000256" key="16">
    <source>
        <dbReference type="SAM" id="MobiDB-lite"/>
    </source>
</evidence>
<comment type="similarity">
    <text evidence="4">Belongs to the metallo-dependent hydrolases superfamily. Adenosine and AMP deaminases family.</text>
</comment>
<keyword evidence="14" id="KW-1015">Disulfide bond</keyword>
<feature type="transmembrane region" description="Helical" evidence="17">
    <location>
        <begin position="954"/>
        <end position="979"/>
    </location>
</feature>
<dbReference type="PRINTS" id="PR00176">
    <property type="entry name" value="NANEUSMPORT"/>
</dbReference>
<feature type="non-terminal residue" evidence="18">
    <location>
        <position position="1"/>
    </location>
</feature>
<dbReference type="Gene3D" id="4.10.800.20">
    <property type="match status" value="1"/>
</dbReference>
<comment type="pathway">
    <text evidence="3">Purine metabolism; IMP biosynthesis via salvage pathway; IMP from AMP: step 1/1.</text>
</comment>
<dbReference type="InterPro" id="IPR006329">
    <property type="entry name" value="AMPD"/>
</dbReference>
<reference evidence="18" key="1">
    <citation type="journal article" date="2021" name="Cell">
        <title>Tracing the genetic footprints of vertebrate landing in non-teleost ray-finned fishes.</title>
        <authorList>
            <person name="Bi X."/>
            <person name="Wang K."/>
            <person name="Yang L."/>
            <person name="Pan H."/>
            <person name="Jiang H."/>
            <person name="Wei Q."/>
            <person name="Fang M."/>
            <person name="Yu H."/>
            <person name="Zhu C."/>
            <person name="Cai Y."/>
            <person name="He Y."/>
            <person name="Gan X."/>
            <person name="Zeng H."/>
            <person name="Yu D."/>
            <person name="Zhu Y."/>
            <person name="Jiang H."/>
            <person name="Qiu Q."/>
            <person name="Yang H."/>
            <person name="Zhang Y.E."/>
            <person name="Wang W."/>
            <person name="Zhu M."/>
            <person name="He S."/>
            <person name="Zhang G."/>
        </authorList>
    </citation>
    <scope>NUCLEOTIDE SEQUENCE</scope>
    <source>
        <strain evidence="18">Allg_001</strain>
    </source>
</reference>
<evidence type="ECO:0000256" key="7">
    <source>
        <dbReference type="ARBA" id="ARBA00022723"/>
    </source>
</evidence>
<dbReference type="Proteomes" id="UP000736164">
    <property type="component" value="Unassembled WGS sequence"/>
</dbReference>
<feature type="transmembrane region" description="Helical" evidence="17">
    <location>
        <begin position="2377"/>
        <end position="2406"/>
    </location>
</feature>
<feature type="transmembrane region" description="Helical" evidence="17">
    <location>
        <begin position="2260"/>
        <end position="2280"/>
    </location>
</feature>
<keyword evidence="13" id="KW-0915">Sodium</keyword>
<evidence type="ECO:0000256" key="11">
    <source>
        <dbReference type="ARBA" id="ARBA00023080"/>
    </source>
</evidence>
<feature type="transmembrane region" description="Helical" evidence="17">
    <location>
        <begin position="1234"/>
        <end position="1252"/>
    </location>
</feature>
<keyword evidence="7 13" id="KW-0479">Metal-binding</keyword>
<dbReference type="SUPFAM" id="SSF51556">
    <property type="entry name" value="Metallo-dependent hydrolases"/>
    <property type="match status" value="1"/>
</dbReference>
<dbReference type="GO" id="GO:0005886">
    <property type="term" value="C:plasma membrane"/>
    <property type="evidence" value="ECO:0007669"/>
    <property type="project" value="TreeGrafter"/>
</dbReference>
<evidence type="ECO:0000256" key="5">
    <source>
        <dbReference type="ARBA" id="ARBA00022448"/>
    </source>
</evidence>
<feature type="transmembrane region" description="Helical" evidence="17">
    <location>
        <begin position="999"/>
        <end position="1015"/>
    </location>
</feature>
<feature type="transmembrane region" description="Helical" evidence="17">
    <location>
        <begin position="1167"/>
        <end position="1185"/>
    </location>
</feature>
<feature type="disulfide bond" evidence="14">
    <location>
        <begin position="1346"/>
        <end position="1355"/>
    </location>
</feature>
<gene>
    <name evidence="18" type="primary">Ampd2</name>
    <name evidence="18" type="ORF">GTO95_0018527</name>
</gene>
<feature type="transmembrane region" description="Helical" evidence="17">
    <location>
        <begin position="1650"/>
        <end position="1677"/>
    </location>
</feature>
<feature type="transmembrane region" description="Helical" evidence="17">
    <location>
        <begin position="1819"/>
        <end position="1840"/>
    </location>
</feature>
<dbReference type="InterPro" id="IPR006650">
    <property type="entry name" value="A/AMP_deam_AS"/>
</dbReference>
<evidence type="ECO:0000256" key="17">
    <source>
        <dbReference type="SAM" id="Phobius"/>
    </source>
</evidence>
<feature type="transmembrane region" description="Helical" evidence="17">
    <location>
        <begin position="2168"/>
        <end position="2189"/>
    </location>
</feature>
<evidence type="ECO:0000256" key="6">
    <source>
        <dbReference type="ARBA" id="ARBA00022692"/>
    </source>
</evidence>
<feature type="transmembrane region" description="Helical" evidence="17">
    <location>
        <begin position="1509"/>
        <end position="1535"/>
    </location>
</feature>
<evidence type="ECO:0000256" key="13">
    <source>
        <dbReference type="PIRSR" id="PIRSR600175-1"/>
    </source>
</evidence>
<feature type="transmembrane region" description="Helical" evidence="17">
    <location>
        <begin position="1712"/>
        <end position="1739"/>
    </location>
</feature>
<dbReference type="UniPathway" id="UPA00591">
    <property type="reaction ID" value="UER00663"/>
</dbReference>
<evidence type="ECO:0000313" key="19">
    <source>
        <dbReference type="Proteomes" id="UP000736164"/>
    </source>
</evidence>
<feature type="transmembrane region" description="Helical" evidence="17">
    <location>
        <begin position="2069"/>
        <end position="2090"/>
    </location>
</feature>
<dbReference type="Pfam" id="PF19326">
    <property type="entry name" value="AMP_deaminase"/>
    <property type="match status" value="1"/>
</dbReference>
<dbReference type="EMBL" id="JAAWVO010073500">
    <property type="protein sequence ID" value="MBN3324903.1"/>
    <property type="molecule type" value="Genomic_DNA"/>
</dbReference>
<dbReference type="PROSITE" id="PS00610">
    <property type="entry name" value="NA_NEUROTRAN_SYMP_1"/>
    <property type="match status" value="1"/>
</dbReference>